<dbReference type="Proteomes" id="UP001066276">
    <property type="component" value="Chromosome 6"/>
</dbReference>
<dbReference type="AlphaFoldDB" id="A0AAV7QJ19"/>
<gene>
    <name evidence="2" type="ORF">NDU88_006541</name>
</gene>
<protein>
    <submittedName>
        <fullName evidence="2">Uncharacterized protein</fullName>
    </submittedName>
</protein>
<evidence type="ECO:0000313" key="3">
    <source>
        <dbReference type="Proteomes" id="UP001066276"/>
    </source>
</evidence>
<sequence>MSTTTPQSLVFIHSYQSRRGVGDGGANLSPSSYLTTAGPAIIEYYCCCIDVPRKRLRPPQPFRFRFLRCRRLRCCLFSSSEGFSLAVHYATAGIQVVPLLGSASASEGSCPPLRSSDPLSRSSAGAHLHAGDRAAPSTRVFRELRLGHSQQQYSALRARPDSGAYGFAAAAPLSGRVRHPRRPHWSRESL</sequence>
<organism evidence="2 3">
    <name type="scientific">Pleurodeles waltl</name>
    <name type="common">Iberian ribbed newt</name>
    <dbReference type="NCBI Taxonomy" id="8319"/>
    <lineage>
        <taxon>Eukaryota</taxon>
        <taxon>Metazoa</taxon>
        <taxon>Chordata</taxon>
        <taxon>Craniata</taxon>
        <taxon>Vertebrata</taxon>
        <taxon>Euteleostomi</taxon>
        <taxon>Amphibia</taxon>
        <taxon>Batrachia</taxon>
        <taxon>Caudata</taxon>
        <taxon>Salamandroidea</taxon>
        <taxon>Salamandridae</taxon>
        <taxon>Pleurodelinae</taxon>
        <taxon>Pleurodeles</taxon>
    </lineage>
</organism>
<comment type="caution">
    <text evidence="2">The sequence shown here is derived from an EMBL/GenBank/DDBJ whole genome shotgun (WGS) entry which is preliminary data.</text>
</comment>
<keyword evidence="3" id="KW-1185">Reference proteome</keyword>
<feature type="region of interest" description="Disordered" evidence="1">
    <location>
        <begin position="111"/>
        <end position="134"/>
    </location>
</feature>
<name>A0AAV7QJ19_PLEWA</name>
<dbReference type="EMBL" id="JANPWB010000010">
    <property type="protein sequence ID" value="KAJ1140183.1"/>
    <property type="molecule type" value="Genomic_DNA"/>
</dbReference>
<feature type="compositionally biased region" description="Low complexity" evidence="1">
    <location>
        <begin position="111"/>
        <end position="123"/>
    </location>
</feature>
<proteinExistence type="predicted"/>
<evidence type="ECO:0000313" key="2">
    <source>
        <dbReference type="EMBL" id="KAJ1140183.1"/>
    </source>
</evidence>
<reference evidence="2" key="1">
    <citation type="journal article" date="2022" name="bioRxiv">
        <title>Sequencing and chromosome-scale assembly of the giantPleurodeles waltlgenome.</title>
        <authorList>
            <person name="Brown T."/>
            <person name="Elewa A."/>
            <person name="Iarovenko S."/>
            <person name="Subramanian E."/>
            <person name="Araus A.J."/>
            <person name="Petzold A."/>
            <person name="Susuki M."/>
            <person name="Suzuki K.-i.T."/>
            <person name="Hayashi T."/>
            <person name="Toyoda A."/>
            <person name="Oliveira C."/>
            <person name="Osipova E."/>
            <person name="Leigh N.D."/>
            <person name="Simon A."/>
            <person name="Yun M.H."/>
        </authorList>
    </citation>
    <scope>NUCLEOTIDE SEQUENCE</scope>
    <source>
        <strain evidence="2">20211129_DDA</strain>
        <tissue evidence="2">Liver</tissue>
    </source>
</reference>
<evidence type="ECO:0000256" key="1">
    <source>
        <dbReference type="SAM" id="MobiDB-lite"/>
    </source>
</evidence>
<accession>A0AAV7QJ19</accession>